<accession>A0AAF0YWM3</accession>
<gene>
    <name evidence="2" type="ORF">CYJ47_03680</name>
</gene>
<feature type="compositionally biased region" description="Low complexity" evidence="1">
    <location>
        <begin position="21"/>
        <end position="30"/>
    </location>
</feature>
<proteinExistence type="predicted"/>
<sequence>MPARTVSPKNQNDTTAPPPATAARPAPSSSDAGSVATGDNASSTHAVDDHHRPALVAAIDATTPPRCPRHAHLPAGTPAPPCGACKDARLAWQREQTNRATLEQRRRRAHAAARATCPLCDEYGWKLDPATGETLNPAVKCNHTGAPGEDLTWLAPRLQLVRA</sequence>
<dbReference type="RefSeq" id="WP_143485498.1">
    <property type="nucleotide sequence ID" value="NZ_CP136958.1"/>
</dbReference>
<reference evidence="2" key="1">
    <citation type="submission" date="2017-12" db="EMBL/GenBank/DDBJ databases">
        <authorList>
            <person name="Thomas-White K."/>
            <person name="Wolfe A.J."/>
        </authorList>
    </citation>
    <scope>NUCLEOTIDE SEQUENCE</scope>
    <source>
        <strain evidence="2">UMB0763</strain>
    </source>
</reference>
<evidence type="ECO:0000313" key="3">
    <source>
        <dbReference type="Proteomes" id="UP000234560"/>
    </source>
</evidence>
<evidence type="ECO:0000256" key="1">
    <source>
        <dbReference type="SAM" id="MobiDB-lite"/>
    </source>
</evidence>
<organism evidence="2 3">
    <name type="scientific">Corynebacterium pyruviciproducens</name>
    <dbReference type="NCBI Taxonomy" id="598660"/>
    <lineage>
        <taxon>Bacteria</taxon>
        <taxon>Bacillati</taxon>
        <taxon>Actinomycetota</taxon>
        <taxon>Actinomycetes</taxon>
        <taxon>Mycobacteriales</taxon>
        <taxon>Corynebacteriaceae</taxon>
        <taxon>Corynebacterium</taxon>
    </lineage>
</organism>
<evidence type="ECO:0000313" key="2">
    <source>
        <dbReference type="EMBL" id="WOT02881.1"/>
    </source>
</evidence>
<dbReference type="EMBL" id="CP136958">
    <property type="protein sequence ID" value="WOT02881.1"/>
    <property type="molecule type" value="Genomic_DNA"/>
</dbReference>
<name>A0AAF0YWM3_9CORY</name>
<dbReference type="KEGG" id="cpyr:CYJ47_03680"/>
<dbReference type="Proteomes" id="UP000234560">
    <property type="component" value="Chromosome"/>
</dbReference>
<dbReference type="AlphaFoldDB" id="A0AAF0YWM3"/>
<reference evidence="2" key="2">
    <citation type="submission" date="2023-10" db="EMBL/GenBank/DDBJ databases">
        <authorList>
            <person name="Choi B."/>
        </authorList>
    </citation>
    <scope>NUCLEOTIDE SEQUENCE</scope>
    <source>
        <strain evidence="2">UMB0763</strain>
    </source>
</reference>
<protein>
    <submittedName>
        <fullName evidence="2">Uncharacterized protein</fullName>
    </submittedName>
</protein>
<feature type="region of interest" description="Disordered" evidence="1">
    <location>
        <begin position="1"/>
        <end position="80"/>
    </location>
</feature>